<reference evidence="2" key="1">
    <citation type="submission" date="2015-11" db="EMBL/GenBank/DDBJ databases">
        <authorList>
            <consortium name="Cross-ministerial Strategic Innovation Promotion Program (SIP) consortium"/>
            <person name="Tomihama T."/>
            <person name="Ikenaga M."/>
            <person name="Sakai M."/>
            <person name="Okubo T."/>
            <person name="Ikeda S."/>
        </authorList>
    </citation>
    <scope>NUCLEOTIDE SEQUENCE [LARGE SCALE GENOMIC DNA]</scope>
    <source>
        <strain evidence="2">S58</strain>
    </source>
</reference>
<protein>
    <submittedName>
        <fullName evidence="1">Uncharacterized protein</fullName>
    </submittedName>
</protein>
<reference evidence="1 2" key="2">
    <citation type="journal article" date="2016" name="Genome Announc.">
        <title>Draft Genome Sequences of Streptomyces scabiei S58, Streptomyces turgidiscabies T45, and Streptomyces acidiscabies a10, the Pathogens of Potato Common Scab, Isolated in Japan.</title>
        <authorList>
            <person name="Tomihama T."/>
            <person name="Nishi Y."/>
            <person name="Sakai M."/>
            <person name="Ikenaga M."/>
            <person name="Okubo T."/>
            <person name="Ikeda S."/>
        </authorList>
    </citation>
    <scope>NUCLEOTIDE SEQUENCE [LARGE SCALE GENOMIC DNA]</scope>
    <source>
        <strain evidence="1 2">S58</strain>
    </source>
</reference>
<sequence length="78" mass="8292">MTASPRICRHCDEPIADPKDVVEVAYEGGVSGPGRAIYAHRDHVRLVEPDPVLVSVLARVSLRQAGREDGGGQASLST</sequence>
<gene>
    <name evidence="1" type="ORF">SsS58_04418</name>
</gene>
<dbReference type="AlphaFoldDB" id="A0A100JQV0"/>
<accession>A0A100JQV0</accession>
<evidence type="ECO:0000313" key="1">
    <source>
        <dbReference type="EMBL" id="GAQ64029.1"/>
    </source>
</evidence>
<comment type="caution">
    <text evidence="1">The sequence shown here is derived from an EMBL/GenBank/DDBJ whole genome shotgun (WGS) entry which is preliminary data.</text>
</comment>
<organism evidence="1 2">
    <name type="scientific">Streptomyces scabiei</name>
    <dbReference type="NCBI Taxonomy" id="1930"/>
    <lineage>
        <taxon>Bacteria</taxon>
        <taxon>Bacillati</taxon>
        <taxon>Actinomycetota</taxon>
        <taxon>Actinomycetes</taxon>
        <taxon>Kitasatosporales</taxon>
        <taxon>Streptomycetaceae</taxon>
        <taxon>Streptomyces</taxon>
    </lineage>
</organism>
<reference evidence="2" key="3">
    <citation type="submission" date="2016-02" db="EMBL/GenBank/DDBJ databases">
        <title>Draft genome of pathogenic Streptomyces sp. in Japan.</title>
        <authorList>
            <person name="Tomihama T."/>
            <person name="Ikenaga M."/>
            <person name="Sakai M."/>
            <person name="Okubo T."/>
            <person name="Ikeda S."/>
        </authorList>
    </citation>
    <scope>NUCLEOTIDE SEQUENCE [LARGE SCALE GENOMIC DNA]</scope>
    <source>
        <strain evidence="2">S58</strain>
    </source>
</reference>
<dbReference type="Proteomes" id="UP000067448">
    <property type="component" value="Unassembled WGS sequence"/>
</dbReference>
<name>A0A100JQV0_STRSC</name>
<evidence type="ECO:0000313" key="2">
    <source>
        <dbReference type="Proteomes" id="UP000067448"/>
    </source>
</evidence>
<dbReference type="EMBL" id="BCMM01000021">
    <property type="protein sequence ID" value="GAQ64029.1"/>
    <property type="molecule type" value="Genomic_DNA"/>
</dbReference>
<proteinExistence type="predicted"/>